<feature type="region of interest" description="Disordered" evidence="1">
    <location>
        <begin position="1"/>
        <end position="59"/>
    </location>
</feature>
<dbReference type="InterPro" id="IPR045117">
    <property type="entry name" value="ATXN2-like"/>
</dbReference>
<dbReference type="InterPro" id="IPR009604">
    <property type="entry name" value="LsmAD_domain"/>
</dbReference>
<evidence type="ECO:0000313" key="3">
    <source>
        <dbReference type="EMBL" id="GFY97184.1"/>
    </source>
</evidence>
<dbReference type="SMART" id="SM01272">
    <property type="entry name" value="LsmAD"/>
    <property type="match status" value="1"/>
</dbReference>
<dbReference type="OrthoDB" id="2275718at2759"/>
<dbReference type="GO" id="GO:0034063">
    <property type="term" value="P:stress granule assembly"/>
    <property type="evidence" value="ECO:0007669"/>
    <property type="project" value="TreeGrafter"/>
</dbReference>
<dbReference type="GO" id="GO:0003729">
    <property type="term" value="F:mRNA binding"/>
    <property type="evidence" value="ECO:0007669"/>
    <property type="project" value="TreeGrafter"/>
</dbReference>
<keyword evidence="4" id="KW-1185">Reference proteome</keyword>
<feature type="region of interest" description="Disordered" evidence="1">
    <location>
        <begin position="349"/>
        <end position="373"/>
    </location>
</feature>
<dbReference type="GO" id="GO:0010494">
    <property type="term" value="C:cytoplasmic stress granule"/>
    <property type="evidence" value="ECO:0007669"/>
    <property type="project" value="TreeGrafter"/>
</dbReference>
<feature type="compositionally biased region" description="Basic and acidic residues" evidence="1">
    <location>
        <begin position="21"/>
        <end position="31"/>
    </location>
</feature>
<feature type="compositionally biased region" description="Polar residues" evidence="1">
    <location>
        <begin position="453"/>
        <end position="466"/>
    </location>
</feature>
<dbReference type="Pfam" id="PF14438">
    <property type="entry name" value="SM-ATX"/>
    <property type="match status" value="1"/>
</dbReference>
<feature type="compositionally biased region" description="Basic and acidic residues" evidence="1">
    <location>
        <begin position="361"/>
        <end position="372"/>
    </location>
</feature>
<feature type="domain" description="LsmAD" evidence="2">
    <location>
        <begin position="222"/>
        <end position="293"/>
    </location>
</feature>
<dbReference type="EMBL" id="BJWL01000011">
    <property type="protein sequence ID" value="GFY97184.1"/>
    <property type="molecule type" value="Genomic_DNA"/>
</dbReference>
<feature type="compositionally biased region" description="Polar residues" evidence="1">
    <location>
        <begin position="35"/>
        <end position="44"/>
    </location>
</feature>
<gene>
    <name evidence="3" type="ORF">Acr_11g0014900</name>
</gene>
<dbReference type="Pfam" id="PF06741">
    <property type="entry name" value="LsmAD"/>
    <property type="match status" value="1"/>
</dbReference>
<dbReference type="InterPro" id="IPR025852">
    <property type="entry name" value="SM_dom_ATX"/>
</dbReference>
<organism evidence="3 4">
    <name type="scientific">Actinidia rufa</name>
    <dbReference type="NCBI Taxonomy" id="165716"/>
    <lineage>
        <taxon>Eukaryota</taxon>
        <taxon>Viridiplantae</taxon>
        <taxon>Streptophyta</taxon>
        <taxon>Embryophyta</taxon>
        <taxon>Tracheophyta</taxon>
        <taxon>Spermatophyta</taxon>
        <taxon>Magnoliopsida</taxon>
        <taxon>eudicotyledons</taxon>
        <taxon>Gunneridae</taxon>
        <taxon>Pentapetalae</taxon>
        <taxon>asterids</taxon>
        <taxon>Ericales</taxon>
        <taxon>Actinidiaceae</taxon>
        <taxon>Actinidia</taxon>
    </lineage>
</organism>
<protein>
    <recommendedName>
        <fullName evidence="2">LsmAD domain-containing protein</fullName>
    </recommendedName>
</protein>
<name>A0A7J0FEQ3_9ERIC</name>
<comment type="caution">
    <text evidence="3">The sequence shown here is derived from an EMBL/GenBank/DDBJ whole genome shotgun (WGS) entry which is preliminary data.</text>
</comment>
<evidence type="ECO:0000256" key="1">
    <source>
        <dbReference type="SAM" id="MobiDB-lite"/>
    </source>
</evidence>
<evidence type="ECO:0000313" key="4">
    <source>
        <dbReference type="Proteomes" id="UP000585474"/>
    </source>
</evidence>
<dbReference type="Proteomes" id="UP000585474">
    <property type="component" value="Unassembled WGS sequence"/>
</dbReference>
<dbReference type="PANTHER" id="PTHR12854">
    <property type="entry name" value="ATAXIN 2-RELATED"/>
    <property type="match status" value="1"/>
</dbReference>
<feature type="region of interest" description="Disordered" evidence="1">
    <location>
        <begin position="453"/>
        <end position="553"/>
    </location>
</feature>
<feature type="compositionally biased region" description="Low complexity" evidence="1">
    <location>
        <begin position="485"/>
        <end position="499"/>
    </location>
</feature>
<accession>A0A7J0FEQ3</accession>
<proteinExistence type="predicted"/>
<sequence length="660" mass="71568">MNLQQVANPRPASNGHGRRRVERENVSKQELKSVSGKTKPSRLTNAGAPAGSKTGGYESPSRERLVYLTTCLIGHRVEVQAADGSLFSGIFHATNAVEDFGIVLKMAHSIRIGSPQGQMSIVDNIGKGPSKTLIIPAKELVQITATGVSVTRDGFTNDLQHVKQQDIMLDSSISQSRHGEAERQLERWVPDEDNPPCPELENIFDGNWNRGWDQFKANAALFGVKSTFDEELYTTKLERGPQTRELEREALRIAKEIEGEETQDLHLAEERGVQLDENFDIDEETRFSSVFRGVDDSGYYDDDEVLLDSQNTETFGGASSSVISKSFANLTGGKSDDGDQVSSCSSLKDEVQGSVSSTMRDLNKSDSSDHSRQLLSESLSKNAASNCDSRIQENQFSEQLGINYLTEFVEKKTLAEVAQKTKSEDLQSSLRTMKDGADIGGHSMNATLYASTSLGSSKGQEKTSSPGELKDNVTPAKPQGAATQSARSRGRPGSASSTSERGGAATTSSGPGLSPSSSVGSLSSEKSTLNPHAKEFKLNPNAKSFIPSQTPLRPASPVADGSFYFPTNVAAVPHMHGVPVGIGVGPSFAHQPVVYNPQMAPMQSPQAYFHPNGPQYGQQMILGHPRQVLYMPTYPPVRKLDHALPFYTPPSCPRIFIIFK</sequence>
<evidence type="ECO:0000259" key="2">
    <source>
        <dbReference type="SMART" id="SM01272"/>
    </source>
</evidence>
<dbReference type="PANTHER" id="PTHR12854:SF7">
    <property type="entry name" value="ATAXIN-2 HOMOLOG"/>
    <property type="match status" value="1"/>
</dbReference>
<dbReference type="AlphaFoldDB" id="A0A7J0FEQ3"/>
<reference evidence="3 4" key="1">
    <citation type="submission" date="2019-07" db="EMBL/GenBank/DDBJ databases">
        <title>De Novo Assembly of kiwifruit Actinidia rufa.</title>
        <authorList>
            <person name="Sugita-Konishi S."/>
            <person name="Sato K."/>
            <person name="Mori E."/>
            <person name="Abe Y."/>
            <person name="Kisaki G."/>
            <person name="Hamano K."/>
            <person name="Suezawa K."/>
            <person name="Otani M."/>
            <person name="Fukuda T."/>
            <person name="Manabe T."/>
            <person name="Gomi K."/>
            <person name="Tabuchi M."/>
            <person name="Akimitsu K."/>
            <person name="Kataoka I."/>
        </authorList>
    </citation>
    <scope>NUCLEOTIDE SEQUENCE [LARGE SCALE GENOMIC DNA]</scope>
    <source>
        <strain evidence="4">cv. Fuchu</strain>
    </source>
</reference>
<feature type="compositionally biased region" description="Low complexity" evidence="1">
    <location>
        <begin position="508"/>
        <end position="524"/>
    </location>
</feature>